<keyword evidence="8 9" id="KW-0119">Carbohydrate metabolism</keyword>
<dbReference type="PROSITE" id="PS51464">
    <property type="entry name" value="SIS"/>
    <property type="match status" value="1"/>
</dbReference>
<dbReference type="PANTHER" id="PTHR30390:SF7">
    <property type="entry name" value="PHOSPHOHEPTOSE ISOMERASE"/>
    <property type="match status" value="1"/>
</dbReference>
<comment type="miscellaneous">
    <text evidence="9">The reaction produces a racemic mixture of D-glycero-alpha-D-manno-heptose 7-phosphate and D-glycero-beta-D-manno-heptose 7-phosphate.</text>
</comment>
<gene>
    <name evidence="11" type="primary">lpcA</name>
    <name evidence="9" type="synonym">gmhA</name>
    <name evidence="11" type="ORF">JR347_07480</name>
</gene>
<feature type="domain" description="SIS" evidence="10">
    <location>
        <begin position="38"/>
        <end position="192"/>
    </location>
</feature>
<dbReference type="GO" id="GO:0005737">
    <property type="term" value="C:cytoplasm"/>
    <property type="evidence" value="ECO:0007669"/>
    <property type="project" value="UniProtKB-SubCell"/>
</dbReference>
<dbReference type="GO" id="GO:0005975">
    <property type="term" value="P:carbohydrate metabolic process"/>
    <property type="evidence" value="ECO:0007669"/>
    <property type="project" value="UniProtKB-UniRule"/>
</dbReference>
<evidence type="ECO:0000313" key="12">
    <source>
        <dbReference type="Proteomes" id="UP000662783"/>
    </source>
</evidence>
<evidence type="ECO:0000256" key="6">
    <source>
        <dbReference type="ARBA" id="ARBA00022833"/>
    </source>
</evidence>
<dbReference type="PANTHER" id="PTHR30390">
    <property type="entry name" value="SEDOHEPTULOSE 7-PHOSPHATE ISOMERASE / DNAA INITIATOR-ASSOCIATING FACTOR FOR REPLICATION INITIATION"/>
    <property type="match status" value="1"/>
</dbReference>
<dbReference type="Proteomes" id="UP000662783">
    <property type="component" value="Chromosome"/>
</dbReference>
<dbReference type="RefSeq" id="WP_205723428.1">
    <property type="nucleotide sequence ID" value="NZ_CP070608.1"/>
</dbReference>
<feature type="binding site" evidence="9">
    <location>
        <begin position="53"/>
        <end position="55"/>
    </location>
    <ligand>
        <name>substrate</name>
    </ligand>
</feature>
<keyword evidence="4 9" id="KW-0963">Cytoplasm</keyword>
<dbReference type="Gene3D" id="3.40.50.10490">
    <property type="entry name" value="Glucose-6-phosphate isomerase like protein, domain 1"/>
    <property type="match status" value="1"/>
</dbReference>
<comment type="pathway">
    <text evidence="9">Carbohydrate biosynthesis; D-glycero-D-manno-heptose 7-phosphate biosynthesis; D-glycero-alpha-D-manno-heptose 7-phosphate and D-glycero-beta-D-manno-heptose 7-phosphate from sedoheptulose 7-phosphate: step 1/1.</text>
</comment>
<feature type="binding site" evidence="9">
    <location>
        <position position="181"/>
    </location>
    <ligand>
        <name>Zn(2+)</name>
        <dbReference type="ChEBI" id="CHEBI:29105"/>
    </ligand>
</feature>
<proteinExistence type="inferred from homology"/>
<dbReference type="HAMAP" id="MF_00067">
    <property type="entry name" value="GmhA"/>
    <property type="match status" value="1"/>
</dbReference>
<dbReference type="NCBIfam" id="TIGR00441">
    <property type="entry name" value="gmhA"/>
    <property type="match status" value="1"/>
</dbReference>
<comment type="subcellular location">
    <subcellularLocation>
        <location evidence="2 9">Cytoplasm</location>
    </subcellularLocation>
</comment>
<feature type="binding site" evidence="9">
    <location>
        <position position="125"/>
    </location>
    <ligand>
        <name>substrate</name>
    </ligand>
</feature>
<organism evidence="11 12">
    <name type="scientific">Fulvivirga lutea</name>
    <dbReference type="NCBI Taxonomy" id="2810512"/>
    <lineage>
        <taxon>Bacteria</taxon>
        <taxon>Pseudomonadati</taxon>
        <taxon>Bacteroidota</taxon>
        <taxon>Cytophagia</taxon>
        <taxon>Cytophagales</taxon>
        <taxon>Fulvivirgaceae</taxon>
        <taxon>Fulvivirga</taxon>
    </lineage>
</organism>
<dbReference type="InterPro" id="IPR001347">
    <property type="entry name" value="SIS_dom"/>
</dbReference>
<feature type="binding site" evidence="9">
    <location>
        <position position="66"/>
    </location>
    <ligand>
        <name>Zn(2+)</name>
        <dbReference type="ChEBI" id="CHEBI:29105"/>
    </ligand>
</feature>
<evidence type="ECO:0000256" key="8">
    <source>
        <dbReference type="ARBA" id="ARBA00023277"/>
    </source>
</evidence>
<feature type="binding site" evidence="9">
    <location>
        <position position="173"/>
    </location>
    <ligand>
        <name>substrate</name>
    </ligand>
</feature>
<evidence type="ECO:0000259" key="10">
    <source>
        <dbReference type="PROSITE" id="PS51464"/>
    </source>
</evidence>
<dbReference type="InterPro" id="IPR046348">
    <property type="entry name" value="SIS_dom_sf"/>
</dbReference>
<reference evidence="11" key="1">
    <citation type="submission" date="2021-02" db="EMBL/GenBank/DDBJ databases">
        <title>Fulvivirga sp. S481 isolated from sea water.</title>
        <authorList>
            <person name="Bae S.S."/>
            <person name="Baek K."/>
        </authorList>
    </citation>
    <scope>NUCLEOTIDE SEQUENCE</scope>
    <source>
        <strain evidence="11">S481</strain>
    </source>
</reference>
<dbReference type="AlphaFoldDB" id="A0A974WJ67"/>
<dbReference type="GO" id="GO:0097367">
    <property type="term" value="F:carbohydrate derivative binding"/>
    <property type="evidence" value="ECO:0007669"/>
    <property type="project" value="InterPro"/>
</dbReference>
<comment type="similarity">
    <text evidence="3 9">Belongs to the SIS family. GmhA subfamily.</text>
</comment>
<feature type="binding site" evidence="9">
    <location>
        <position position="173"/>
    </location>
    <ligand>
        <name>Zn(2+)</name>
        <dbReference type="ChEBI" id="CHEBI:29105"/>
    </ligand>
</feature>
<evidence type="ECO:0000256" key="3">
    <source>
        <dbReference type="ARBA" id="ARBA00009894"/>
    </source>
</evidence>
<evidence type="ECO:0000256" key="7">
    <source>
        <dbReference type="ARBA" id="ARBA00023235"/>
    </source>
</evidence>
<keyword evidence="12" id="KW-1185">Reference proteome</keyword>
<feature type="binding site" evidence="9">
    <location>
        <position position="66"/>
    </location>
    <ligand>
        <name>substrate</name>
    </ligand>
</feature>
<evidence type="ECO:0000256" key="4">
    <source>
        <dbReference type="ARBA" id="ARBA00022490"/>
    </source>
</evidence>
<dbReference type="NCBIfam" id="NF001628">
    <property type="entry name" value="PRK00414.1"/>
    <property type="match status" value="1"/>
</dbReference>
<sequence>MDKKLIITQELLHAQDVLEKFIKDPVCIANVEAAADLLANSIKSGGKAISCGNGGSHCDAMHFAEELTGRFRDNRNPLPAVAISDPSYMSCVGNDYGFDYVFSRFVEGLATDKDVLLAISTSGNSKNVIHAIEAAKKKGAKVIALTGNGGGKMVGMADVEICVPHFGYADRVQEVHIKIIHILILLVEKLVA</sequence>
<feature type="binding site" evidence="9">
    <location>
        <position position="62"/>
    </location>
    <ligand>
        <name>Zn(2+)</name>
        <dbReference type="ChEBI" id="CHEBI:29105"/>
    </ligand>
</feature>
<dbReference type="Pfam" id="PF13580">
    <property type="entry name" value="SIS_2"/>
    <property type="match status" value="1"/>
</dbReference>
<accession>A0A974WJ67</accession>
<feature type="binding site" evidence="9">
    <location>
        <begin position="120"/>
        <end position="122"/>
    </location>
    <ligand>
        <name>substrate</name>
    </ligand>
</feature>
<dbReference type="CDD" id="cd05006">
    <property type="entry name" value="SIS_GmhA"/>
    <property type="match status" value="1"/>
</dbReference>
<dbReference type="GO" id="GO:0008270">
    <property type="term" value="F:zinc ion binding"/>
    <property type="evidence" value="ECO:0007669"/>
    <property type="project" value="UniProtKB-UniRule"/>
</dbReference>
<dbReference type="InterPro" id="IPR035461">
    <property type="entry name" value="GmhA/DiaA"/>
</dbReference>
<evidence type="ECO:0000313" key="11">
    <source>
        <dbReference type="EMBL" id="QSE98914.1"/>
    </source>
</evidence>
<dbReference type="GO" id="GO:1901135">
    <property type="term" value="P:carbohydrate derivative metabolic process"/>
    <property type="evidence" value="ECO:0007669"/>
    <property type="project" value="InterPro"/>
</dbReference>
<dbReference type="InterPro" id="IPR050099">
    <property type="entry name" value="SIS_GmhA/DiaA_subfam"/>
</dbReference>
<keyword evidence="7 9" id="KW-0413">Isomerase</keyword>
<evidence type="ECO:0000256" key="5">
    <source>
        <dbReference type="ARBA" id="ARBA00022723"/>
    </source>
</evidence>
<protein>
    <recommendedName>
        <fullName evidence="9">Phosphoheptose isomerase</fullName>
        <ecNumber evidence="9">5.3.1.28</ecNumber>
    </recommendedName>
    <alternativeName>
        <fullName evidence="9">Sedoheptulose 7-phosphate isomerase</fullName>
    </alternativeName>
</protein>
<feature type="binding site" evidence="9">
    <location>
        <begin position="94"/>
        <end position="95"/>
    </location>
    <ligand>
        <name>substrate</name>
    </ligand>
</feature>
<name>A0A974WJ67_9BACT</name>
<comment type="catalytic activity">
    <reaction evidence="1 9">
        <text>2 D-sedoheptulose 7-phosphate = D-glycero-alpha-D-manno-heptose 7-phosphate + D-glycero-beta-D-manno-heptose 7-phosphate</text>
        <dbReference type="Rhea" id="RHEA:27489"/>
        <dbReference type="ChEBI" id="CHEBI:57483"/>
        <dbReference type="ChEBI" id="CHEBI:60203"/>
        <dbReference type="ChEBI" id="CHEBI:60204"/>
        <dbReference type="EC" id="5.3.1.28"/>
    </reaction>
</comment>
<evidence type="ECO:0000256" key="9">
    <source>
        <dbReference type="HAMAP-Rule" id="MF_00067"/>
    </source>
</evidence>
<evidence type="ECO:0000256" key="1">
    <source>
        <dbReference type="ARBA" id="ARBA00000348"/>
    </source>
</evidence>
<comment type="cofactor">
    <cofactor evidence="9">
        <name>Zn(2+)</name>
        <dbReference type="ChEBI" id="CHEBI:29105"/>
    </cofactor>
    <text evidence="9">Binds 1 zinc ion per subunit.</text>
</comment>
<dbReference type="EC" id="5.3.1.28" evidence="9"/>
<dbReference type="InterPro" id="IPR004515">
    <property type="entry name" value="Phosphoheptose_Isoase"/>
</dbReference>
<keyword evidence="5 9" id="KW-0479">Metal-binding</keyword>
<evidence type="ECO:0000256" key="2">
    <source>
        <dbReference type="ARBA" id="ARBA00004496"/>
    </source>
</evidence>
<dbReference type="EMBL" id="CP070608">
    <property type="protein sequence ID" value="QSE98914.1"/>
    <property type="molecule type" value="Genomic_DNA"/>
</dbReference>
<keyword evidence="6 9" id="KW-0862">Zinc</keyword>
<dbReference type="SUPFAM" id="SSF53697">
    <property type="entry name" value="SIS domain"/>
    <property type="match status" value="1"/>
</dbReference>
<dbReference type="GO" id="GO:0008968">
    <property type="term" value="F:D-sedoheptulose 7-phosphate isomerase activity"/>
    <property type="evidence" value="ECO:0007669"/>
    <property type="project" value="UniProtKB-UniRule"/>
</dbReference>
<comment type="function">
    <text evidence="9">Catalyzes the isomerization of sedoheptulose 7-phosphate in D-glycero-D-manno-heptose 7-phosphate.</text>
</comment>
<dbReference type="KEGG" id="fuv:JR347_07480"/>